<evidence type="ECO:0000313" key="4">
    <source>
        <dbReference type="Proteomes" id="UP001515480"/>
    </source>
</evidence>
<sequence length="456" mass="51222">MDEINKLRRRWTGMGTSRLEGKAKEVAAKAGKTKRQRAYERRNAPDEDEDEEHAELPPALARKVMREAAAQKAEAEGVVAKAPVKRAARGEGPSKRSVTFRGDGSSDDEAAEEGDEEEEELEGAPEYYDEAEDIQLAEDEEKALELFMGGGKARNLADIIMEKIAQRNDALVAEGGEEPKAQPVPMPELPAKVIEVYQGVGRLLKSYRSGKLPKAFKIVPRLANWEEVLYVTDPDSWSAAATREATRLFASNMNSKMAQRFFNLVLLPAVLEDINTNRRLNFHLYLALKKALYKPAAFFKGVLLPMCESRCTLRQALIVCSVLQKVSIPMLHSAVAIMKLAEMSFSGANALFLRTLILKKYALPYRVIDQLVEYFASFESEDEQPTVLWQQTLLAFVQHYKAEVTSEQKEKLKSLMRTHSHPTITSEIRRELFSSRNRGDPYMPVAGSDEPVPMQE</sequence>
<gene>
    <name evidence="3" type="ORF">AB1Y20_019335</name>
</gene>
<name>A0AB34JUQ0_PRYPA</name>
<dbReference type="EMBL" id="JBGBPQ010000005">
    <property type="protein sequence ID" value="KAL1524440.1"/>
    <property type="molecule type" value="Genomic_DNA"/>
</dbReference>
<comment type="similarity">
    <text evidence="1">Belongs to the bystin family.</text>
</comment>
<dbReference type="Proteomes" id="UP001515480">
    <property type="component" value="Unassembled WGS sequence"/>
</dbReference>
<comment type="caution">
    <text evidence="3">The sequence shown here is derived from an EMBL/GenBank/DDBJ whole genome shotgun (WGS) entry which is preliminary data.</text>
</comment>
<dbReference type="GO" id="GO:0006364">
    <property type="term" value="P:rRNA processing"/>
    <property type="evidence" value="ECO:0007669"/>
    <property type="project" value="TreeGrafter"/>
</dbReference>
<dbReference type="GO" id="GO:0005730">
    <property type="term" value="C:nucleolus"/>
    <property type="evidence" value="ECO:0007669"/>
    <property type="project" value="TreeGrafter"/>
</dbReference>
<evidence type="ECO:0000256" key="1">
    <source>
        <dbReference type="ARBA" id="ARBA00007114"/>
    </source>
</evidence>
<dbReference type="AlphaFoldDB" id="A0AB34JUQ0"/>
<evidence type="ECO:0000313" key="3">
    <source>
        <dbReference type="EMBL" id="KAL1524440.1"/>
    </source>
</evidence>
<feature type="region of interest" description="Disordered" evidence="2">
    <location>
        <begin position="1"/>
        <end position="128"/>
    </location>
</feature>
<dbReference type="Pfam" id="PF05291">
    <property type="entry name" value="Bystin"/>
    <property type="match status" value="1"/>
</dbReference>
<evidence type="ECO:0008006" key="5">
    <source>
        <dbReference type="Google" id="ProtNLM"/>
    </source>
</evidence>
<dbReference type="GO" id="GO:0005737">
    <property type="term" value="C:cytoplasm"/>
    <property type="evidence" value="ECO:0007669"/>
    <property type="project" value="TreeGrafter"/>
</dbReference>
<dbReference type="GO" id="GO:0030515">
    <property type="term" value="F:snoRNA binding"/>
    <property type="evidence" value="ECO:0007669"/>
    <property type="project" value="TreeGrafter"/>
</dbReference>
<dbReference type="GO" id="GO:0030688">
    <property type="term" value="C:preribosome, small subunit precursor"/>
    <property type="evidence" value="ECO:0007669"/>
    <property type="project" value="TreeGrafter"/>
</dbReference>
<dbReference type="InterPro" id="IPR007955">
    <property type="entry name" value="Bystin"/>
</dbReference>
<dbReference type="PANTHER" id="PTHR12821">
    <property type="entry name" value="BYSTIN"/>
    <property type="match status" value="1"/>
</dbReference>
<feature type="compositionally biased region" description="Acidic residues" evidence="2">
    <location>
        <begin position="105"/>
        <end position="128"/>
    </location>
</feature>
<accession>A0AB34JUQ0</accession>
<protein>
    <recommendedName>
        <fullName evidence="5">Bystin</fullName>
    </recommendedName>
</protein>
<keyword evidence="4" id="KW-1185">Reference proteome</keyword>
<reference evidence="3 4" key="1">
    <citation type="journal article" date="2024" name="Science">
        <title>Giant polyketide synthase enzymes in the biosynthesis of giant marine polyether toxins.</title>
        <authorList>
            <person name="Fallon T.R."/>
            <person name="Shende V.V."/>
            <person name="Wierzbicki I.H."/>
            <person name="Pendleton A.L."/>
            <person name="Watervoot N.F."/>
            <person name="Auber R.P."/>
            <person name="Gonzalez D.J."/>
            <person name="Wisecaver J.H."/>
            <person name="Moore B.S."/>
        </authorList>
    </citation>
    <scope>NUCLEOTIDE SEQUENCE [LARGE SCALE GENOMIC DNA]</scope>
    <source>
        <strain evidence="3 4">12B1</strain>
    </source>
</reference>
<proteinExistence type="inferred from homology"/>
<evidence type="ECO:0000256" key="2">
    <source>
        <dbReference type="SAM" id="MobiDB-lite"/>
    </source>
</evidence>
<feature type="region of interest" description="Disordered" evidence="2">
    <location>
        <begin position="436"/>
        <end position="456"/>
    </location>
</feature>
<organism evidence="3 4">
    <name type="scientific">Prymnesium parvum</name>
    <name type="common">Toxic golden alga</name>
    <dbReference type="NCBI Taxonomy" id="97485"/>
    <lineage>
        <taxon>Eukaryota</taxon>
        <taxon>Haptista</taxon>
        <taxon>Haptophyta</taxon>
        <taxon>Prymnesiophyceae</taxon>
        <taxon>Prymnesiales</taxon>
        <taxon>Prymnesiaceae</taxon>
        <taxon>Prymnesium</taxon>
    </lineage>
</organism>
<dbReference type="PANTHER" id="PTHR12821:SF0">
    <property type="entry name" value="BYSTIN"/>
    <property type="match status" value="1"/>
</dbReference>